<dbReference type="EMBL" id="AP022213">
    <property type="protein sequence ID" value="BBT18015.1"/>
    <property type="molecule type" value="Genomic_DNA"/>
</dbReference>
<evidence type="ECO:0000256" key="3">
    <source>
        <dbReference type="ARBA" id="ARBA00023315"/>
    </source>
</evidence>
<keyword evidence="4" id="KW-0812">Transmembrane</keyword>
<protein>
    <submittedName>
        <fullName evidence="6">1-acyl-sn-glycerol-3-phosphate acyltransferase</fullName>
    </submittedName>
    <submittedName>
        <fullName evidence="7">Lysophospholipid acyltransferase family protein</fullName>
    </submittedName>
</protein>
<dbReference type="InterPro" id="IPR002123">
    <property type="entry name" value="Plipid/glycerol_acylTrfase"/>
</dbReference>
<dbReference type="AlphaFoldDB" id="A0A1I0U7A0"/>
<dbReference type="RefSeq" id="WP_044412433.1">
    <property type="nucleotide sequence ID" value="NZ_AP022213.1"/>
</dbReference>
<comment type="pathway">
    <text evidence="1">Lipid metabolism.</text>
</comment>
<evidence type="ECO:0000313" key="8">
    <source>
        <dbReference type="Proteomes" id="UP000515591"/>
    </source>
</evidence>
<keyword evidence="4" id="KW-1133">Transmembrane helix</keyword>
<gene>
    <name evidence="6" type="primary">plsC</name>
    <name evidence="7" type="ORF">R0G64_26875</name>
    <name evidence="6" type="ORF">WP8S17C03_40640</name>
</gene>
<dbReference type="SMART" id="SM00563">
    <property type="entry name" value="PlsC"/>
    <property type="match status" value="1"/>
</dbReference>
<keyword evidence="4" id="KW-0472">Membrane</keyword>
<sequence length="264" mass="29762">MPNLHSFAQSATLARRVGVVVGSVLWTLYFCCLVLWLALWRRLDRQRVDGFTRAWSRGLLRLVRVRLSVHGQWPDFNDGRRYLILCNHSSHYDIPASFVALPGSIRMLAKQELSRVPFLGAAMKAAEFPFIDRHNRRQALEDLAKARAMMESGIVLWAAPEGTRSPDGRLQPFKKGCFHLALDTDAVIVPVAIRGIHRVLPARSWRFNLGLPVSVHVGEPIDASQYDVARLGMLMELTRERMEALLEPGVAQPEAVRQVLLEPA</sequence>
<evidence type="ECO:0000313" key="9">
    <source>
        <dbReference type="Proteomes" id="UP001273935"/>
    </source>
</evidence>
<dbReference type="GO" id="GO:0006654">
    <property type="term" value="P:phosphatidic acid biosynthetic process"/>
    <property type="evidence" value="ECO:0007669"/>
    <property type="project" value="TreeGrafter"/>
</dbReference>
<dbReference type="STRING" id="319939.SAMN05216263_10873"/>
<reference evidence="7 9" key="2">
    <citation type="submission" date="2023-10" db="EMBL/GenBank/DDBJ databases">
        <title>Pseudomonas otitidis isolated from a paediatric patient with cystic fibrosis in Chile.</title>
        <authorList>
            <person name="Amsteins-Romero L."/>
            <person name="Opazo-Capurro A."/>
            <person name="Matus-Kohler M."/>
            <person name="Gonzalez-Rocha G."/>
        </authorList>
    </citation>
    <scope>NUCLEOTIDE SEQUENCE [LARGE SCALE GENOMIC DNA]</scope>
    <source>
        <strain evidence="7 9">P-714</strain>
    </source>
</reference>
<dbReference type="PANTHER" id="PTHR10434">
    <property type="entry name" value="1-ACYL-SN-GLYCEROL-3-PHOSPHATE ACYLTRANSFERASE"/>
    <property type="match status" value="1"/>
</dbReference>
<dbReference type="PANTHER" id="PTHR10434:SF11">
    <property type="entry name" value="1-ACYL-SN-GLYCEROL-3-PHOSPHATE ACYLTRANSFERASE"/>
    <property type="match status" value="1"/>
</dbReference>
<dbReference type="Proteomes" id="UP001273935">
    <property type="component" value="Unassembled WGS sequence"/>
</dbReference>
<dbReference type="GO" id="GO:0003841">
    <property type="term" value="F:1-acylglycerol-3-phosphate O-acyltransferase activity"/>
    <property type="evidence" value="ECO:0007669"/>
    <property type="project" value="TreeGrafter"/>
</dbReference>
<evidence type="ECO:0000256" key="1">
    <source>
        <dbReference type="ARBA" id="ARBA00005189"/>
    </source>
</evidence>
<feature type="transmembrane region" description="Helical" evidence="4">
    <location>
        <begin position="20"/>
        <end position="39"/>
    </location>
</feature>
<keyword evidence="9" id="KW-1185">Reference proteome</keyword>
<evidence type="ECO:0000313" key="6">
    <source>
        <dbReference type="EMBL" id="BBT18015.1"/>
    </source>
</evidence>
<feature type="domain" description="Phospholipid/glycerol acyltransferase" evidence="5">
    <location>
        <begin position="82"/>
        <end position="196"/>
    </location>
</feature>
<evidence type="ECO:0000256" key="4">
    <source>
        <dbReference type="SAM" id="Phobius"/>
    </source>
</evidence>
<evidence type="ECO:0000259" key="5">
    <source>
        <dbReference type="SMART" id="SM00563"/>
    </source>
</evidence>
<dbReference type="Pfam" id="PF01553">
    <property type="entry name" value="Acyltransferase"/>
    <property type="match status" value="1"/>
</dbReference>
<keyword evidence="3 6" id="KW-0012">Acyltransferase</keyword>
<name>A0A1I0U7A0_9GAMM</name>
<dbReference type="Proteomes" id="UP000515591">
    <property type="component" value="Chromosome"/>
</dbReference>
<evidence type="ECO:0000256" key="2">
    <source>
        <dbReference type="ARBA" id="ARBA00022679"/>
    </source>
</evidence>
<keyword evidence="2 6" id="KW-0808">Transferase</keyword>
<organism evidence="6 8">
    <name type="scientific">Metapseudomonas otitidis</name>
    <dbReference type="NCBI Taxonomy" id="319939"/>
    <lineage>
        <taxon>Bacteria</taxon>
        <taxon>Pseudomonadati</taxon>
        <taxon>Pseudomonadota</taxon>
        <taxon>Gammaproteobacteria</taxon>
        <taxon>Pseudomonadales</taxon>
        <taxon>Pseudomonadaceae</taxon>
        <taxon>Metapseudomonas</taxon>
    </lineage>
</organism>
<accession>A0A1I0U7A0</accession>
<dbReference type="EMBL" id="JAWJUL010000155">
    <property type="protein sequence ID" value="MDV3443044.1"/>
    <property type="molecule type" value="Genomic_DNA"/>
</dbReference>
<dbReference type="CDD" id="cd07989">
    <property type="entry name" value="LPLAT_AGPAT-like"/>
    <property type="match status" value="1"/>
</dbReference>
<reference evidence="6 8" key="1">
    <citation type="submission" date="2019-12" db="EMBL/GenBank/DDBJ databases">
        <title>complete genome sequences of Pseudomonas otitidis str. WP8-S17-CRE-03 isolated from wastewater treatment plant effluent.</title>
        <authorList>
            <person name="Sekizuka T."/>
            <person name="Itokawa K."/>
            <person name="Yatsu K."/>
            <person name="Inamine Y."/>
            <person name="Kuroda M."/>
        </authorList>
    </citation>
    <scope>NUCLEOTIDE SEQUENCE [LARGE SCALE GENOMIC DNA]</scope>
    <source>
        <strain evidence="6 8">WP8-S17-CRE-03</strain>
    </source>
</reference>
<dbReference type="SUPFAM" id="SSF69593">
    <property type="entry name" value="Glycerol-3-phosphate (1)-acyltransferase"/>
    <property type="match status" value="1"/>
</dbReference>
<proteinExistence type="predicted"/>
<evidence type="ECO:0000313" key="7">
    <source>
        <dbReference type="EMBL" id="MDV3443044.1"/>
    </source>
</evidence>